<comment type="cofactor">
    <cofactor evidence="3">
        <name>Zn(2+)</name>
        <dbReference type="ChEBI" id="CHEBI:29105"/>
    </cofactor>
    <text evidence="3">Binds 1 zinc ion per subunit.</text>
</comment>
<comment type="similarity">
    <text evidence="1 3">Belongs to the Cu-Zn superoxide dismutase family.</text>
</comment>
<keyword evidence="3" id="KW-0560">Oxidoreductase</keyword>
<evidence type="ECO:0000256" key="1">
    <source>
        <dbReference type="ARBA" id="ARBA00010457"/>
    </source>
</evidence>
<dbReference type="EMBL" id="JBHTGR010000005">
    <property type="protein sequence ID" value="MFC7746392.1"/>
    <property type="molecule type" value="Genomic_DNA"/>
</dbReference>
<dbReference type="InterPro" id="IPR036423">
    <property type="entry name" value="SOD-like_Cu/Zn_dom_sf"/>
</dbReference>
<keyword evidence="6" id="KW-1185">Reference proteome</keyword>
<keyword evidence="3" id="KW-0862">Zinc</keyword>
<dbReference type="EC" id="1.15.1.1" evidence="3"/>
<accession>A0ABW2UR96</accession>
<reference evidence="6" key="1">
    <citation type="journal article" date="2019" name="Int. J. Syst. Evol. Microbiol.">
        <title>The Global Catalogue of Microorganisms (GCM) 10K type strain sequencing project: providing services to taxonomists for standard genome sequencing and annotation.</title>
        <authorList>
            <consortium name="The Broad Institute Genomics Platform"/>
            <consortium name="The Broad Institute Genome Sequencing Center for Infectious Disease"/>
            <person name="Wu L."/>
            <person name="Ma J."/>
        </authorList>
    </citation>
    <scope>NUCLEOTIDE SEQUENCE [LARGE SCALE GENOMIC DNA]</scope>
    <source>
        <strain evidence="6">JCM 30234</strain>
    </source>
</reference>
<proteinExistence type="inferred from homology"/>
<evidence type="ECO:0000313" key="5">
    <source>
        <dbReference type="EMBL" id="MFC7746392.1"/>
    </source>
</evidence>
<dbReference type="InterPro" id="IPR024134">
    <property type="entry name" value="SOD_Cu/Zn_/chaperone"/>
</dbReference>
<dbReference type="InterPro" id="IPR018152">
    <property type="entry name" value="SOD_Cu/Zn_BS"/>
</dbReference>
<protein>
    <recommendedName>
        <fullName evidence="3">Superoxide dismutase [Cu-Zn]</fullName>
        <ecNumber evidence="3">1.15.1.1</ecNumber>
    </recommendedName>
</protein>
<evidence type="ECO:0000259" key="4">
    <source>
        <dbReference type="Pfam" id="PF00080"/>
    </source>
</evidence>
<gene>
    <name evidence="5" type="ORF">ACFQU8_03940</name>
</gene>
<dbReference type="RefSeq" id="WP_382357876.1">
    <property type="nucleotide sequence ID" value="NZ_JBHTGR010000005.1"/>
</dbReference>
<dbReference type="PANTHER" id="PTHR10003">
    <property type="entry name" value="SUPEROXIDE DISMUTASE CU-ZN -RELATED"/>
    <property type="match status" value="1"/>
</dbReference>
<dbReference type="Pfam" id="PF00080">
    <property type="entry name" value="Sod_Cu"/>
    <property type="match status" value="1"/>
</dbReference>
<dbReference type="Gene3D" id="2.60.40.200">
    <property type="entry name" value="Superoxide dismutase, copper/zinc binding domain"/>
    <property type="match status" value="1"/>
</dbReference>
<dbReference type="InterPro" id="IPR001424">
    <property type="entry name" value="SOD_Cu_Zn_dom"/>
</dbReference>
<evidence type="ECO:0000313" key="6">
    <source>
        <dbReference type="Proteomes" id="UP001596620"/>
    </source>
</evidence>
<sequence length="211" mass="23238">MTAITGLSTRHRMENIRRFEPMYPYVYNPTYHYDPFRNAIPNPNPYPSPNNANANTSANARAHAEIKGSPLAPNLRGYVKFTDVPNGTRVSVRVMGLPSYQEAQNDQAPIGPHGFHIHEDGACSIGDNSDPYQSAGGHWSPDDQPHGNHAGDFPVLFSNNGHARMTFFTDRFKSSDVTGKSIIIHQNPDDYRTQPAGDAGKRIGCGVINAY</sequence>
<comment type="caution">
    <text evidence="5">The sequence shown here is derived from an EMBL/GenBank/DDBJ whole genome shotgun (WGS) entry which is preliminary data.</text>
</comment>
<keyword evidence="3" id="KW-0186">Copper</keyword>
<comment type="cofactor">
    <cofactor evidence="3">
        <name>Cu cation</name>
        <dbReference type="ChEBI" id="CHEBI:23378"/>
    </cofactor>
    <text evidence="3">Binds 1 copper ion per subunit.</text>
</comment>
<evidence type="ECO:0000256" key="3">
    <source>
        <dbReference type="RuleBase" id="RU000393"/>
    </source>
</evidence>
<comment type="function">
    <text evidence="2">Destroys radicals which are normally produced within the cells and which are toxic to biological systems. May play a role in favoring mycobacterial survival in phagocytes.</text>
</comment>
<dbReference type="SUPFAM" id="SSF49329">
    <property type="entry name" value="Cu,Zn superoxide dismutase-like"/>
    <property type="match status" value="1"/>
</dbReference>
<feature type="domain" description="Superoxide dismutase copper/zinc binding" evidence="4">
    <location>
        <begin position="76"/>
        <end position="208"/>
    </location>
</feature>
<name>A0ABW2UR96_9BACI</name>
<organism evidence="5 6">
    <name type="scientific">Lentibacillus kimchii</name>
    <dbReference type="NCBI Taxonomy" id="1542911"/>
    <lineage>
        <taxon>Bacteria</taxon>
        <taxon>Bacillati</taxon>
        <taxon>Bacillota</taxon>
        <taxon>Bacilli</taxon>
        <taxon>Bacillales</taxon>
        <taxon>Bacillaceae</taxon>
        <taxon>Lentibacillus</taxon>
    </lineage>
</organism>
<comment type="catalytic activity">
    <reaction evidence="3">
        <text>2 superoxide + 2 H(+) = H2O2 + O2</text>
        <dbReference type="Rhea" id="RHEA:20696"/>
        <dbReference type="ChEBI" id="CHEBI:15378"/>
        <dbReference type="ChEBI" id="CHEBI:15379"/>
        <dbReference type="ChEBI" id="CHEBI:16240"/>
        <dbReference type="ChEBI" id="CHEBI:18421"/>
        <dbReference type="EC" id="1.15.1.1"/>
    </reaction>
</comment>
<dbReference type="PROSITE" id="PS00332">
    <property type="entry name" value="SOD_CU_ZN_2"/>
    <property type="match status" value="1"/>
</dbReference>
<evidence type="ECO:0000256" key="2">
    <source>
        <dbReference type="ARBA" id="ARBA00024900"/>
    </source>
</evidence>
<dbReference type="Proteomes" id="UP001596620">
    <property type="component" value="Unassembled WGS sequence"/>
</dbReference>
<keyword evidence="3" id="KW-0479">Metal-binding</keyword>